<feature type="site" description="Important for interaction with phosphotyrosine-binding proteins" evidence="19">
    <location>
        <position position="1252"/>
    </location>
</feature>
<feature type="binding site" evidence="17">
    <location>
        <position position="1112"/>
    </location>
    <ligand>
        <name>ATP</name>
        <dbReference type="ChEBI" id="CHEBI:30616"/>
    </ligand>
</feature>
<keyword evidence="6" id="KW-0418">Kinase</keyword>
<dbReference type="InterPro" id="IPR003598">
    <property type="entry name" value="Ig_sub2"/>
</dbReference>
<feature type="domain" description="Ig-like" evidence="23">
    <location>
        <begin position="693"/>
        <end position="783"/>
    </location>
</feature>
<dbReference type="FunFam" id="1.10.510.10:FF:000554">
    <property type="entry name" value="Predicted protein"/>
    <property type="match status" value="1"/>
</dbReference>
<dbReference type="PROSITE" id="PS50835">
    <property type="entry name" value="IG_LIKE"/>
    <property type="match status" value="4"/>
</dbReference>
<dbReference type="GO" id="GO:0043235">
    <property type="term" value="C:receptor complex"/>
    <property type="evidence" value="ECO:0007669"/>
    <property type="project" value="TreeGrafter"/>
</dbReference>
<keyword evidence="11" id="KW-1015">Disulfide bond</keyword>
<keyword evidence="18" id="KW-0479">Metal-binding</keyword>
<evidence type="ECO:0000256" key="3">
    <source>
        <dbReference type="ARBA" id="ARBA00022679"/>
    </source>
</evidence>
<evidence type="ECO:0000256" key="12">
    <source>
        <dbReference type="ARBA" id="ARBA00023170"/>
    </source>
</evidence>
<dbReference type="SUPFAM" id="SSF48726">
    <property type="entry name" value="Immunoglobulin"/>
    <property type="match status" value="5"/>
</dbReference>
<keyword evidence="25" id="KW-1185">Reference proteome</keyword>
<evidence type="ECO:0000256" key="21">
    <source>
        <dbReference type="SAM" id="Phobius"/>
    </source>
</evidence>
<dbReference type="Pfam" id="PF07714">
    <property type="entry name" value="PK_Tyr_Ser-Thr"/>
    <property type="match status" value="1"/>
</dbReference>
<feature type="domain" description="Protein kinase" evidence="22">
    <location>
        <begin position="879"/>
        <end position="1260"/>
    </location>
</feature>
<keyword evidence="7 17" id="KW-0067">ATP-binding</keyword>
<dbReference type="Proteomes" id="UP000827092">
    <property type="component" value="Unassembled WGS sequence"/>
</dbReference>
<dbReference type="PROSITE" id="PS50011">
    <property type="entry name" value="PROTEIN_KINASE_DOM"/>
    <property type="match status" value="1"/>
</dbReference>
<feature type="active site" description="Proton acceptor" evidence="16">
    <location>
        <position position="1108"/>
    </location>
</feature>
<keyword evidence="18" id="KW-0460">Magnesium</keyword>
<dbReference type="InterPro" id="IPR000719">
    <property type="entry name" value="Prot_kinase_dom"/>
</dbReference>
<comment type="catalytic activity">
    <reaction evidence="15">
        <text>L-tyrosyl-[protein] + ATP = O-phospho-L-tyrosyl-[protein] + ADP + H(+)</text>
        <dbReference type="Rhea" id="RHEA:10596"/>
        <dbReference type="Rhea" id="RHEA-COMP:10136"/>
        <dbReference type="Rhea" id="RHEA-COMP:20101"/>
        <dbReference type="ChEBI" id="CHEBI:15378"/>
        <dbReference type="ChEBI" id="CHEBI:30616"/>
        <dbReference type="ChEBI" id="CHEBI:46858"/>
        <dbReference type="ChEBI" id="CHEBI:61978"/>
        <dbReference type="ChEBI" id="CHEBI:456216"/>
        <dbReference type="EC" id="2.7.10.1"/>
    </reaction>
</comment>
<evidence type="ECO:0000259" key="23">
    <source>
        <dbReference type="PROSITE" id="PS50835"/>
    </source>
</evidence>
<dbReference type="PROSITE" id="PS00107">
    <property type="entry name" value="PROTEIN_KINASE_ATP"/>
    <property type="match status" value="1"/>
</dbReference>
<dbReference type="InterPro" id="IPR011009">
    <property type="entry name" value="Kinase-like_dom_sf"/>
</dbReference>
<gene>
    <name evidence="24" type="ORF">JTE90_013447</name>
</gene>
<feature type="domain" description="Ig-like" evidence="23">
    <location>
        <begin position="258"/>
        <end position="364"/>
    </location>
</feature>
<evidence type="ECO:0000256" key="16">
    <source>
        <dbReference type="PIRSR" id="PIRSR000615-1"/>
    </source>
</evidence>
<dbReference type="InterPro" id="IPR036179">
    <property type="entry name" value="Ig-like_dom_sf"/>
</dbReference>
<dbReference type="InterPro" id="IPR020635">
    <property type="entry name" value="Tyr_kinase_cat_dom"/>
</dbReference>
<sequence length="1361" mass="154382">MNQGHFRAGMLLLNHTKSNEFRKKKNTQESFHQNGKYMKLKRYFSVGQLLLKLLFPTLWTMANIEEADAGKQLKPKLNVTETYIDVELNSTLCLLCKGENPLSWGFKDQMNRNKKYQNVSGSSKVTYSNGGIESVLCTVFTHYLQTGSYACYHDNQSTSLYVFVNDKTQLLLPLNHNRFLTLHEGTRSVIPCLPTSSSAQVTLWKVKQSNPEQMMLRFDPTIGFQLRNPTPSFKGNFYCLAEFQNTSQKLDVNVDILPQTQSIPEVSIDDSGAKYVLLNTNFSLRCKVKIKLGTVLSSRPRWSHPVNDENRVIIGNKIITKNSIHKMISENLTVLNAQKTDEGIYQCNVTDHSDRENYSQVEVKVYESPLAPAVNFDEGMDVTIKTRGENAYLIAPYTVFPYTSDVQSVWTKDNGQLILATGKYVVKPSEVDFVLEIYNLTRKDSGIYTLTALTVGGTYNKYFHLRVKDTPTVVIQNSSFCCFIPGQTYQLHCESKGFPTPSLSWSWKSINSVDACSGASCNTSEQWRILEDEFAENNISQWFMNVGEESVWSILNITAHTSGYHRCSSENEIGIESVEMPFIVSEIPNGFDIEVDDNEPLENTSFHITCKASLDLYGDLQWRWIPENGNKSQLMPLEFLNRSTTARSMILEGKFDDISKNQSGNYLCFAFARGTEQPTKKSIQIHVIEKQEPTFINKLWNTALVAPVNSILELECAAEGIPMPRLTWYRNGEPLESNMTGEGKYEKHVQRLRINRLVEEDSGQYACYAENVAGTIMRNVTVSVTMGGLSSTIQHKLSGSTQVWIIVVVGLGATSFLILFLLIGRWFYKKKYKLMKLQGFDHQLFREGQISFYDPNMPLDSQAELLAYDERWEFPKENLKFGRCLGQGAFGRVVKAEAFGLDDCEISTTVAVKMLKERADINQQKALVAELKILIHLGHHVNIVNLMGAVTKNIPQGELLVMVEYCRYGNLRNYLLRHRDKFINDIDSYNRNSVDLPDSPRFDSVTGMTEIRSDSFMSSPGSGSGSVFAVDNPNYRHRTQSVTNTERKMSIGQGMGRSMSCSSSSGSRYYCRVDSHEHVVTTSELLCFSFQAACGMNYLALKNFIHRDLAARNVLLADDKVVKICDFGLAKNCYKSDNYVKKGDGPLPIKWMAIESIRDHVFTTKSDVWSFGVLMYEFFTLGGNPYPGIDIDEGFYKRLSAGYRMEKPDYCPEDAYQIMQNCWKSNPDERPNFNEISDILGSLLEAGVKQHYIDLNEPYLEMNCKMQTHDYSNMPAGDTQDSNRPYINSDSTISSWYDHLPAVHRSIFEAPITNEVFEPSVPMIQLETIEENNEFESSRLTIDKKQFSAEYLKMGEAATEA</sequence>
<feature type="domain" description="Ig-like" evidence="23">
    <location>
        <begin position="581"/>
        <end position="684"/>
    </location>
</feature>
<dbReference type="Gene3D" id="1.10.510.10">
    <property type="entry name" value="Transferase(Phosphotransferase) domain 1"/>
    <property type="match status" value="1"/>
</dbReference>
<dbReference type="GO" id="GO:0007169">
    <property type="term" value="P:cell surface receptor protein tyrosine kinase signaling pathway"/>
    <property type="evidence" value="ECO:0007669"/>
    <property type="project" value="TreeGrafter"/>
</dbReference>
<organism evidence="24 25">
    <name type="scientific">Oedothorax gibbosus</name>
    <dbReference type="NCBI Taxonomy" id="931172"/>
    <lineage>
        <taxon>Eukaryota</taxon>
        <taxon>Metazoa</taxon>
        <taxon>Ecdysozoa</taxon>
        <taxon>Arthropoda</taxon>
        <taxon>Chelicerata</taxon>
        <taxon>Arachnida</taxon>
        <taxon>Araneae</taxon>
        <taxon>Araneomorphae</taxon>
        <taxon>Entelegynae</taxon>
        <taxon>Araneoidea</taxon>
        <taxon>Linyphiidae</taxon>
        <taxon>Erigoninae</taxon>
        <taxon>Oedothorax</taxon>
    </lineage>
</organism>
<evidence type="ECO:0000256" key="4">
    <source>
        <dbReference type="ARBA" id="ARBA00022692"/>
    </source>
</evidence>
<evidence type="ECO:0000256" key="15">
    <source>
        <dbReference type="ARBA" id="ARBA00051243"/>
    </source>
</evidence>
<evidence type="ECO:0000313" key="24">
    <source>
        <dbReference type="EMBL" id="KAG8197320.1"/>
    </source>
</evidence>
<proteinExistence type="predicted"/>
<feature type="binding site" evidence="17 20">
    <location>
        <position position="913"/>
    </location>
    <ligand>
        <name>ATP</name>
        <dbReference type="ChEBI" id="CHEBI:30616"/>
    </ligand>
</feature>
<evidence type="ECO:0000256" key="19">
    <source>
        <dbReference type="PIRSR" id="PIRSR000615-4"/>
    </source>
</evidence>
<name>A0AAV6VLG4_9ARAC</name>
<dbReference type="InterPro" id="IPR013783">
    <property type="entry name" value="Ig-like_fold"/>
</dbReference>
<feature type="transmembrane region" description="Helical" evidence="21">
    <location>
        <begin position="803"/>
        <end position="828"/>
    </location>
</feature>
<dbReference type="Gene3D" id="3.30.200.20">
    <property type="entry name" value="Phosphorylase Kinase, domain 1"/>
    <property type="match status" value="1"/>
</dbReference>
<protein>
    <recommendedName>
        <fullName evidence="2">receptor protein-tyrosine kinase</fullName>
        <ecNumber evidence="2">2.7.10.1</ecNumber>
    </recommendedName>
</protein>
<evidence type="ECO:0000256" key="7">
    <source>
        <dbReference type="ARBA" id="ARBA00022840"/>
    </source>
</evidence>
<evidence type="ECO:0000256" key="13">
    <source>
        <dbReference type="ARBA" id="ARBA00023180"/>
    </source>
</evidence>
<dbReference type="Pfam" id="PF07679">
    <property type="entry name" value="I-set"/>
    <property type="match status" value="1"/>
</dbReference>
<comment type="subcellular location">
    <subcellularLocation>
        <location evidence="1">Membrane</location>
        <topology evidence="1">Single-pass membrane protein</topology>
    </subcellularLocation>
</comment>
<dbReference type="FunFam" id="2.60.40.10:FF:000107">
    <property type="entry name" value="Myosin, light chain kinase a"/>
    <property type="match status" value="1"/>
</dbReference>
<keyword evidence="8 21" id="KW-1133">Transmembrane helix</keyword>
<dbReference type="SMART" id="SM00408">
    <property type="entry name" value="IGc2"/>
    <property type="match status" value="4"/>
</dbReference>
<evidence type="ECO:0000256" key="1">
    <source>
        <dbReference type="ARBA" id="ARBA00004167"/>
    </source>
</evidence>
<dbReference type="GO" id="GO:0046872">
    <property type="term" value="F:metal ion binding"/>
    <property type="evidence" value="ECO:0007669"/>
    <property type="project" value="UniProtKB-KW"/>
</dbReference>
<dbReference type="Gene3D" id="2.60.40.10">
    <property type="entry name" value="Immunoglobulins"/>
    <property type="match status" value="6"/>
</dbReference>
<evidence type="ECO:0000256" key="17">
    <source>
        <dbReference type="PIRSR" id="PIRSR000615-2"/>
    </source>
</evidence>
<keyword evidence="4 21" id="KW-0812">Transmembrane</keyword>
<dbReference type="GO" id="GO:0005886">
    <property type="term" value="C:plasma membrane"/>
    <property type="evidence" value="ECO:0007669"/>
    <property type="project" value="TreeGrafter"/>
</dbReference>
<keyword evidence="12" id="KW-0675">Receptor</keyword>
<evidence type="ECO:0000256" key="20">
    <source>
        <dbReference type="PROSITE-ProRule" id="PRU10141"/>
    </source>
</evidence>
<evidence type="ECO:0000256" key="8">
    <source>
        <dbReference type="ARBA" id="ARBA00022989"/>
    </source>
</evidence>
<evidence type="ECO:0000256" key="6">
    <source>
        <dbReference type="ARBA" id="ARBA00022777"/>
    </source>
</evidence>
<evidence type="ECO:0000256" key="18">
    <source>
        <dbReference type="PIRSR" id="PIRSR000615-3"/>
    </source>
</evidence>
<comment type="caution">
    <text evidence="24">The sequence shown here is derived from an EMBL/GenBank/DDBJ whole genome shotgun (WGS) entry which is preliminary data.</text>
</comment>
<dbReference type="InterPro" id="IPR013098">
    <property type="entry name" value="Ig_I-set"/>
</dbReference>
<dbReference type="GO" id="GO:0005524">
    <property type="term" value="F:ATP binding"/>
    <property type="evidence" value="ECO:0007669"/>
    <property type="project" value="UniProtKB-UniRule"/>
</dbReference>
<dbReference type="SUPFAM" id="SSF56112">
    <property type="entry name" value="Protein kinase-like (PK-like)"/>
    <property type="match status" value="1"/>
</dbReference>
<dbReference type="GO" id="GO:0004714">
    <property type="term" value="F:transmembrane receptor protein tyrosine kinase activity"/>
    <property type="evidence" value="ECO:0007669"/>
    <property type="project" value="UniProtKB-EC"/>
</dbReference>
<dbReference type="InterPro" id="IPR007110">
    <property type="entry name" value="Ig-like_dom"/>
</dbReference>
<accession>A0AAV6VLG4</accession>
<evidence type="ECO:0000256" key="10">
    <source>
        <dbReference type="ARBA" id="ARBA00023137"/>
    </source>
</evidence>
<evidence type="ECO:0000256" key="14">
    <source>
        <dbReference type="ARBA" id="ARBA00023319"/>
    </source>
</evidence>
<dbReference type="EC" id="2.7.10.1" evidence="2"/>
<reference evidence="24 25" key="1">
    <citation type="journal article" date="2022" name="Nat. Ecol. Evol.">
        <title>A masculinizing supergene underlies an exaggerated male reproductive morph in a spider.</title>
        <authorList>
            <person name="Hendrickx F."/>
            <person name="De Corte Z."/>
            <person name="Sonet G."/>
            <person name="Van Belleghem S.M."/>
            <person name="Kostlbacher S."/>
            <person name="Vangestel C."/>
        </authorList>
    </citation>
    <scope>NUCLEOTIDE SEQUENCE [LARGE SCALE GENOMIC DNA]</scope>
    <source>
        <strain evidence="24">W744_W776</strain>
    </source>
</reference>
<evidence type="ECO:0000256" key="11">
    <source>
        <dbReference type="ARBA" id="ARBA00023157"/>
    </source>
</evidence>
<dbReference type="PROSITE" id="PS00109">
    <property type="entry name" value="PROTEIN_KINASE_TYR"/>
    <property type="match status" value="1"/>
</dbReference>
<feature type="binding site" evidence="18">
    <location>
        <position position="1113"/>
    </location>
    <ligand>
        <name>Mg(2+)</name>
        <dbReference type="ChEBI" id="CHEBI:18420"/>
    </ligand>
</feature>
<dbReference type="PANTHER" id="PTHR24416:SF600">
    <property type="entry name" value="PDGF- AND VEGF-RECEPTOR RELATED, ISOFORM J"/>
    <property type="match status" value="1"/>
</dbReference>
<dbReference type="SMART" id="SM00219">
    <property type="entry name" value="TyrKc"/>
    <property type="match status" value="1"/>
</dbReference>
<dbReference type="InterPro" id="IPR008266">
    <property type="entry name" value="Tyr_kinase_AS"/>
</dbReference>
<dbReference type="PANTHER" id="PTHR24416">
    <property type="entry name" value="TYROSINE-PROTEIN KINASE RECEPTOR"/>
    <property type="match status" value="1"/>
</dbReference>
<dbReference type="InterPro" id="IPR017441">
    <property type="entry name" value="Protein_kinase_ATP_BS"/>
</dbReference>
<feature type="binding site" evidence="18">
    <location>
        <position position="1126"/>
    </location>
    <ligand>
        <name>Mg(2+)</name>
        <dbReference type="ChEBI" id="CHEBI:18420"/>
    </ligand>
</feature>
<keyword evidence="14" id="KW-0393">Immunoglobulin domain</keyword>
<evidence type="ECO:0000256" key="5">
    <source>
        <dbReference type="ARBA" id="ARBA00022741"/>
    </source>
</evidence>
<evidence type="ECO:0000256" key="9">
    <source>
        <dbReference type="ARBA" id="ARBA00023136"/>
    </source>
</evidence>
<evidence type="ECO:0000256" key="2">
    <source>
        <dbReference type="ARBA" id="ARBA00011902"/>
    </source>
</evidence>
<keyword evidence="13" id="KW-0325">Glycoprotein</keyword>
<dbReference type="InterPro" id="IPR003599">
    <property type="entry name" value="Ig_sub"/>
</dbReference>
<keyword evidence="10" id="KW-0829">Tyrosine-protein kinase</keyword>
<evidence type="ECO:0000259" key="22">
    <source>
        <dbReference type="PROSITE" id="PS50011"/>
    </source>
</evidence>
<dbReference type="SMART" id="SM00409">
    <property type="entry name" value="IG"/>
    <property type="match status" value="5"/>
</dbReference>
<dbReference type="InterPro" id="IPR001245">
    <property type="entry name" value="Ser-Thr/Tyr_kinase_cat_dom"/>
</dbReference>
<dbReference type="InterPro" id="IPR050122">
    <property type="entry name" value="RTK"/>
</dbReference>
<keyword evidence="5 17" id="KW-0547">Nucleotide-binding</keyword>
<keyword evidence="3" id="KW-0808">Transferase</keyword>
<dbReference type="EMBL" id="JAFNEN010000056">
    <property type="protein sequence ID" value="KAG8197320.1"/>
    <property type="molecule type" value="Genomic_DNA"/>
</dbReference>
<dbReference type="PIRSF" id="PIRSF000615">
    <property type="entry name" value="TyrPK_CSF1-R"/>
    <property type="match status" value="1"/>
</dbReference>
<keyword evidence="9 21" id="KW-0472">Membrane</keyword>
<dbReference type="FunFam" id="3.30.200.20:FF:000384">
    <property type="entry name" value="Receptor protein-tyrosine kinase"/>
    <property type="match status" value="1"/>
</dbReference>
<feature type="binding site" evidence="17">
    <location>
        <begin position="886"/>
        <end position="893"/>
    </location>
    <ligand>
        <name>ATP</name>
        <dbReference type="ChEBI" id="CHEBI:30616"/>
    </ligand>
</feature>
<feature type="domain" description="Ig-like" evidence="23">
    <location>
        <begin position="471"/>
        <end position="579"/>
    </location>
</feature>
<evidence type="ECO:0000313" key="25">
    <source>
        <dbReference type="Proteomes" id="UP000827092"/>
    </source>
</evidence>